<keyword evidence="2" id="KW-1185">Reference proteome</keyword>
<comment type="caution">
    <text evidence="1">The sequence shown here is derived from an EMBL/GenBank/DDBJ whole genome shotgun (WGS) entry which is preliminary data.</text>
</comment>
<dbReference type="EMBL" id="JAYMYQ010000001">
    <property type="protein sequence ID" value="KAK7359338.1"/>
    <property type="molecule type" value="Genomic_DNA"/>
</dbReference>
<organism evidence="1 2">
    <name type="scientific">Canavalia gladiata</name>
    <name type="common">Sword bean</name>
    <name type="synonym">Dolichos gladiatus</name>
    <dbReference type="NCBI Taxonomy" id="3824"/>
    <lineage>
        <taxon>Eukaryota</taxon>
        <taxon>Viridiplantae</taxon>
        <taxon>Streptophyta</taxon>
        <taxon>Embryophyta</taxon>
        <taxon>Tracheophyta</taxon>
        <taxon>Spermatophyta</taxon>
        <taxon>Magnoliopsida</taxon>
        <taxon>eudicotyledons</taxon>
        <taxon>Gunneridae</taxon>
        <taxon>Pentapetalae</taxon>
        <taxon>rosids</taxon>
        <taxon>fabids</taxon>
        <taxon>Fabales</taxon>
        <taxon>Fabaceae</taxon>
        <taxon>Papilionoideae</taxon>
        <taxon>50 kb inversion clade</taxon>
        <taxon>NPAAA clade</taxon>
        <taxon>indigoferoid/millettioid clade</taxon>
        <taxon>Phaseoleae</taxon>
        <taxon>Canavalia</taxon>
    </lineage>
</organism>
<sequence>MIVSKDLSDPLCFNTGTLEINCSKEIKIQSINGPLTSLEKFGFGSFDISNLNFLLLVNTGIRVYVGSAKIKLN</sequence>
<evidence type="ECO:0000313" key="2">
    <source>
        <dbReference type="Proteomes" id="UP001367508"/>
    </source>
</evidence>
<protein>
    <submittedName>
        <fullName evidence="1">Uncharacterized protein</fullName>
    </submittedName>
</protein>
<dbReference type="AlphaFoldDB" id="A0AAN9MVS8"/>
<accession>A0AAN9MVS8</accession>
<reference evidence="1 2" key="1">
    <citation type="submission" date="2024-01" db="EMBL/GenBank/DDBJ databases">
        <title>The genomes of 5 underutilized Papilionoideae crops provide insights into root nodulation and disease resistanc.</title>
        <authorList>
            <person name="Jiang F."/>
        </authorList>
    </citation>
    <scope>NUCLEOTIDE SEQUENCE [LARGE SCALE GENOMIC DNA]</scope>
    <source>
        <strain evidence="1">LVBAO_FW01</strain>
        <tissue evidence="1">Leaves</tissue>
    </source>
</reference>
<name>A0AAN9MVS8_CANGL</name>
<evidence type="ECO:0000313" key="1">
    <source>
        <dbReference type="EMBL" id="KAK7359338.1"/>
    </source>
</evidence>
<gene>
    <name evidence="1" type="ORF">VNO77_01293</name>
</gene>
<proteinExistence type="predicted"/>
<dbReference type="Proteomes" id="UP001367508">
    <property type="component" value="Unassembled WGS sequence"/>
</dbReference>